<proteinExistence type="predicted"/>
<dbReference type="GO" id="GO:0046872">
    <property type="term" value="F:metal ion binding"/>
    <property type="evidence" value="ECO:0007669"/>
    <property type="project" value="UniProtKB-KW"/>
</dbReference>
<dbReference type="InterPro" id="IPR006047">
    <property type="entry name" value="GH13_cat_dom"/>
</dbReference>
<evidence type="ECO:0000256" key="3">
    <source>
        <dbReference type="ARBA" id="ARBA00022729"/>
    </source>
</evidence>
<dbReference type="SUPFAM" id="SSF51445">
    <property type="entry name" value="(Trans)glycosidases"/>
    <property type="match status" value="1"/>
</dbReference>
<dbReference type="PANTHER" id="PTHR10357:SF215">
    <property type="entry name" value="ALPHA-AMYLASE 1"/>
    <property type="match status" value="1"/>
</dbReference>
<dbReference type="EMBL" id="QPIZ01000004">
    <property type="protein sequence ID" value="RCW38403.1"/>
    <property type="molecule type" value="Genomic_DNA"/>
</dbReference>
<keyword evidence="7" id="KW-1185">Reference proteome</keyword>
<dbReference type="GO" id="GO:0005975">
    <property type="term" value="P:carbohydrate metabolic process"/>
    <property type="evidence" value="ECO:0007669"/>
    <property type="project" value="InterPro"/>
</dbReference>
<sequence>MKSLFKDLFLTLTLLFSFQSFLTFSQDFSRTDFRDETIYFVMTTRFYDGDPENNVQCWDGKSLNQGDPAWRGDFKGLIEKLDYIKALGFTSIWITPVVENASGYDYHGYHAMNFEKVDPRYESDDVLFQDLIDEVHNRDMKIILDVVFNHTGNFGEAFLSPMFEKDYTADLADPDACMVKIPEKLPENYDNLTPGEQYQARLALMKNTDGQNHDSDNHFHHFGNFNWDDITSQWAQIAGDCVDLNTENPIVYNYIVQAYSQFIEMGVDGFRIDTGRHISRLVFNKVFNPAFKAAAEAVGNNNFFMFAEICTRDRNYWYRGTPPMSTPFYTWKDSQSYTWNDDPSEYMDVHVPGGEFPFTNQQSCIANYNDNTNTGTQPVSDNAFLNGNEYHAPDYSMHSGLNVIDFPMHWNFESANTAFGVATGGDHTYNDPTFNVVYVDSHDYAPDQAPESERFAKPQSVWAENLSLMYTFRGIPCLYYGSEIEFKKGYPIDKGPTIPLKESGRAYYGGYISGNLTVNDFADYTNASGNVAVTLQHPLAKHIQRLSKIRMAVPALRKGQYSTANISSSGIAFKRRYTDASTDSYVLVAISGNATFSDILNGTYTDVITGDVKTVSNNTLSISVSGQGNIRAYVLDTPQTPAPGKVGEDGKYLYSSSPIETNPGTYPDETEPLLASAEDPVEPTEPVLYDNEQAIFFEAPDHWGNDVNTYIYYDDNGSVVMVTSAWPGSGMTNLGNNIYKYTFEGTITNWKVLFNDGNNQAPSSVGFDVVNGGYYTSSGLSHTLSSVPTNIYDISINELVFFSNNGILFAKSTIETELPVYSVSGRIIRTIQIRPGQNAFYGIPKGIYIINHEKVLIY</sequence>
<evidence type="ECO:0000259" key="5">
    <source>
        <dbReference type="SMART" id="SM00642"/>
    </source>
</evidence>
<gene>
    <name evidence="6" type="ORF">DFO77_104161</name>
</gene>
<reference evidence="6 7" key="1">
    <citation type="submission" date="2018-07" db="EMBL/GenBank/DDBJ databases">
        <title>Freshwater and sediment microbial communities from various areas in North America, analyzing microbe dynamics in response to fracking.</title>
        <authorList>
            <person name="Lamendella R."/>
        </authorList>
    </citation>
    <scope>NUCLEOTIDE SEQUENCE [LARGE SCALE GENOMIC DNA]</scope>
    <source>
        <strain evidence="6 7">160A</strain>
    </source>
</reference>
<accession>A0A368VCI7</accession>
<dbReference type="AlphaFoldDB" id="A0A368VCI7"/>
<dbReference type="Gene3D" id="3.20.20.80">
    <property type="entry name" value="Glycosidases"/>
    <property type="match status" value="2"/>
</dbReference>
<feature type="signal peptide" evidence="4">
    <location>
        <begin position="1"/>
        <end position="25"/>
    </location>
</feature>
<evidence type="ECO:0000313" key="6">
    <source>
        <dbReference type="EMBL" id="RCW38403.1"/>
    </source>
</evidence>
<name>A0A368VCI7_9BACT</name>
<evidence type="ECO:0000256" key="1">
    <source>
        <dbReference type="ARBA" id="ARBA00001913"/>
    </source>
</evidence>
<dbReference type="RefSeq" id="WP_114436566.1">
    <property type="nucleotide sequence ID" value="NZ_QPIZ01000004.1"/>
</dbReference>
<organism evidence="6 7">
    <name type="scientific">Marinilabilia salmonicolor</name>
    <dbReference type="NCBI Taxonomy" id="989"/>
    <lineage>
        <taxon>Bacteria</taxon>
        <taxon>Pseudomonadati</taxon>
        <taxon>Bacteroidota</taxon>
        <taxon>Bacteroidia</taxon>
        <taxon>Marinilabiliales</taxon>
        <taxon>Marinilabiliaceae</taxon>
        <taxon>Marinilabilia</taxon>
    </lineage>
</organism>
<dbReference type="Pfam" id="PF16738">
    <property type="entry name" value="CBM26"/>
    <property type="match status" value="1"/>
</dbReference>
<dbReference type="InterPro" id="IPR013783">
    <property type="entry name" value="Ig-like_fold"/>
</dbReference>
<evidence type="ECO:0000313" key="7">
    <source>
        <dbReference type="Proteomes" id="UP000252733"/>
    </source>
</evidence>
<dbReference type="Pfam" id="PF00128">
    <property type="entry name" value="Alpha-amylase"/>
    <property type="match status" value="1"/>
</dbReference>
<dbReference type="SMART" id="SM00642">
    <property type="entry name" value="Aamy"/>
    <property type="match status" value="1"/>
</dbReference>
<evidence type="ECO:0000256" key="2">
    <source>
        <dbReference type="ARBA" id="ARBA00022723"/>
    </source>
</evidence>
<comment type="caution">
    <text evidence="6">The sequence shown here is derived from an EMBL/GenBank/DDBJ whole genome shotgun (WGS) entry which is preliminary data.</text>
</comment>
<comment type="cofactor">
    <cofactor evidence="1">
        <name>Ca(2+)</name>
        <dbReference type="ChEBI" id="CHEBI:29108"/>
    </cofactor>
</comment>
<feature type="domain" description="Glycosyl hydrolase family 13 catalytic" evidence="5">
    <location>
        <begin position="40"/>
        <end position="550"/>
    </location>
</feature>
<dbReference type="PANTHER" id="PTHR10357">
    <property type="entry name" value="ALPHA-AMYLASE FAMILY MEMBER"/>
    <property type="match status" value="1"/>
</dbReference>
<keyword evidence="3 4" id="KW-0732">Signal</keyword>
<feature type="chain" id="PRO_5016719517" evidence="4">
    <location>
        <begin position="26"/>
        <end position="858"/>
    </location>
</feature>
<dbReference type="InterPro" id="IPR017853">
    <property type="entry name" value="GH"/>
</dbReference>
<dbReference type="GO" id="GO:0016798">
    <property type="term" value="F:hydrolase activity, acting on glycosyl bonds"/>
    <property type="evidence" value="ECO:0007669"/>
    <property type="project" value="UniProtKB-KW"/>
</dbReference>
<dbReference type="Proteomes" id="UP000252733">
    <property type="component" value="Unassembled WGS sequence"/>
</dbReference>
<keyword evidence="6" id="KW-0326">Glycosidase</keyword>
<evidence type="ECO:0000256" key="4">
    <source>
        <dbReference type="SAM" id="SignalP"/>
    </source>
</evidence>
<keyword evidence="6" id="KW-0378">Hydrolase</keyword>
<keyword evidence="2" id="KW-0479">Metal-binding</keyword>
<dbReference type="InterPro" id="IPR031965">
    <property type="entry name" value="CBM26"/>
</dbReference>
<protein>
    <submittedName>
        <fullName evidence="6">Glycosidase</fullName>
    </submittedName>
</protein>
<dbReference type="Gene3D" id="2.60.40.10">
    <property type="entry name" value="Immunoglobulins"/>
    <property type="match status" value="1"/>
</dbReference>